<dbReference type="PANTHER" id="PTHR45753:SF6">
    <property type="entry name" value="ASPARTATE CARBAMOYLTRANSFERASE"/>
    <property type="match status" value="1"/>
</dbReference>
<keyword evidence="11" id="KW-1185">Reference proteome</keyword>
<dbReference type="SUPFAM" id="SSF53671">
    <property type="entry name" value="Aspartate/ornithine carbamoyltransferase"/>
    <property type="match status" value="1"/>
</dbReference>
<feature type="domain" description="Aspartate/ornithine carbamoyltransferase Asp/Orn-binding" evidence="8">
    <location>
        <begin position="150"/>
        <end position="295"/>
    </location>
</feature>
<evidence type="ECO:0000256" key="5">
    <source>
        <dbReference type="ARBA" id="ARBA00043884"/>
    </source>
</evidence>
<protein>
    <recommendedName>
        <fullName evidence="7">Aspartate carbamoyltransferase</fullName>
        <ecNumber evidence="7">2.1.3.2</ecNumber>
    </recommendedName>
    <alternativeName>
        <fullName evidence="7">Aspartate transcarbamylase</fullName>
        <shortName evidence="7">ATCase</shortName>
    </alternativeName>
</protein>
<dbReference type="GO" id="GO:0005829">
    <property type="term" value="C:cytosol"/>
    <property type="evidence" value="ECO:0007669"/>
    <property type="project" value="TreeGrafter"/>
</dbReference>
<dbReference type="Pfam" id="PF00185">
    <property type="entry name" value="OTCace"/>
    <property type="match status" value="1"/>
</dbReference>
<feature type="binding site" evidence="7">
    <location>
        <position position="80"/>
    </location>
    <ligand>
        <name>L-aspartate</name>
        <dbReference type="ChEBI" id="CHEBI:29991"/>
    </ligand>
</feature>
<organism evidence="10 11">
    <name type="scientific">Vulcanimicrobium alpinum</name>
    <dbReference type="NCBI Taxonomy" id="3016050"/>
    <lineage>
        <taxon>Bacteria</taxon>
        <taxon>Bacillati</taxon>
        <taxon>Vulcanimicrobiota</taxon>
        <taxon>Vulcanimicrobiia</taxon>
        <taxon>Vulcanimicrobiales</taxon>
        <taxon>Vulcanimicrobiaceae</taxon>
        <taxon>Vulcanimicrobium</taxon>
    </lineage>
</organism>
<dbReference type="GO" id="GO:0004070">
    <property type="term" value="F:aspartate carbamoyltransferase activity"/>
    <property type="evidence" value="ECO:0007669"/>
    <property type="project" value="UniProtKB-UniRule"/>
</dbReference>
<dbReference type="PRINTS" id="PR00101">
    <property type="entry name" value="ATCASE"/>
</dbReference>
<dbReference type="Pfam" id="PF02729">
    <property type="entry name" value="OTCace_N"/>
    <property type="match status" value="1"/>
</dbReference>
<dbReference type="PROSITE" id="PS00097">
    <property type="entry name" value="CARBAMOYLTRANSFERASE"/>
    <property type="match status" value="1"/>
</dbReference>
<dbReference type="Proteomes" id="UP001317532">
    <property type="component" value="Chromosome"/>
</dbReference>
<feature type="domain" description="Aspartate/ornithine carbamoyltransferase carbamoyl-P binding" evidence="9">
    <location>
        <begin position="4"/>
        <end position="143"/>
    </location>
</feature>
<keyword evidence="4 7" id="KW-0665">Pyrimidine biosynthesis</keyword>
<dbReference type="NCBIfam" id="NF002032">
    <property type="entry name" value="PRK00856.1"/>
    <property type="match status" value="1"/>
</dbReference>
<feature type="binding site" evidence="7">
    <location>
        <position position="52"/>
    </location>
    <ligand>
        <name>carbamoyl phosphate</name>
        <dbReference type="ChEBI" id="CHEBI:58228"/>
    </ligand>
</feature>
<feature type="binding site" evidence="7">
    <location>
        <position position="133"/>
    </location>
    <ligand>
        <name>carbamoyl phosphate</name>
        <dbReference type="ChEBI" id="CHEBI:58228"/>
    </ligand>
</feature>
<comment type="pathway">
    <text evidence="1 7">Pyrimidine metabolism; UMP biosynthesis via de novo pathway; (S)-dihydroorotate from bicarbonate: step 2/3.</text>
</comment>
<reference evidence="10 11" key="1">
    <citation type="journal article" date="2022" name="ISME Commun">
        <title>Vulcanimicrobium alpinus gen. nov. sp. nov., the first cultivated representative of the candidate phylum 'Eremiobacterota', is a metabolically versatile aerobic anoxygenic phototroph.</title>
        <authorList>
            <person name="Yabe S."/>
            <person name="Muto K."/>
            <person name="Abe K."/>
            <person name="Yokota A."/>
            <person name="Staudigel H."/>
            <person name="Tebo B.M."/>
        </authorList>
    </citation>
    <scope>NUCLEOTIDE SEQUENCE [LARGE SCALE GENOMIC DNA]</scope>
    <source>
        <strain evidence="10 11">WC8-2</strain>
    </source>
</reference>
<feature type="binding site" evidence="7">
    <location>
        <position position="217"/>
    </location>
    <ligand>
        <name>L-aspartate</name>
        <dbReference type="ChEBI" id="CHEBI:29991"/>
    </ligand>
</feature>
<evidence type="ECO:0000256" key="7">
    <source>
        <dbReference type="HAMAP-Rule" id="MF_00001"/>
    </source>
</evidence>
<dbReference type="InterPro" id="IPR006131">
    <property type="entry name" value="Asp_carbamoyltransf_Asp/Orn-bd"/>
</dbReference>
<dbReference type="InterPro" id="IPR002082">
    <property type="entry name" value="Asp_carbamoyltransf"/>
</dbReference>
<feature type="binding site" evidence="7">
    <location>
        <position position="53"/>
    </location>
    <ligand>
        <name>carbamoyl phosphate</name>
        <dbReference type="ChEBI" id="CHEBI:58228"/>
    </ligand>
</feature>
<evidence type="ECO:0000256" key="6">
    <source>
        <dbReference type="ARBA" id="ARBA00048859"/>
    </source>
</evidence>
<dbReference type="GO" id="GO:0006207">
    <property type="term" value="P:'de novo' pyrimidine nucleobase biosynthetic process"/>
    <property type="evidence" value="ECO:0007669"/>
    <property type="project" value="InterPro"/>
</dbReference>
<evidence type="ECO:0000313" key="10">
    <source>
        <dbReference type="EMBL" id="BDE06567.1"/>
    </source>
</evidence>
<dbReference type="InterPro" id="IPR006130">
    <property type="entry name" value="Asp/Orn_carbamoylTrfase"/>
</dbReference>
<comment type="subunit">
    <text evidence="7">Heterododecamer (2C3:3R2) of six catalytic PyrB chains organized as two trimers (C3), and six regulatory PyrI chains organized as three dimers (R2).</text>
</comment>
<dbReference type="GO" id="GO:0006520">
    <property type="term" value="P:amino acid metabolic process"/>
    <property type="evidence" value="ECO:0007669"/>
    <property type="project" value="InterPro"/>
</dbReference>
<dbReference type="PANTHER" id="PTHR45753">
    <property type="entry name" value="ORNITHINE CARBAMOYLTRANSFERASE, MITOCHONDRIAL"/>
    <property type="match status" value="1"/>
</dbReference>
<dbReference type="EC" id="2.1.3.2" evidence="7"/>
<dbReference type="PRINTS" id="PR00100">
    <property type="entry name" value="AOTCASE"/>
</dbReference>
<sequence length="304" mass="32685">MAPRSLLDVDDLAPAELVGVLDRAVAFRDALPSRSLLAGVPVLNLFFEASTRTATSFTLAEQRVGADVISFAPGASSLGKGETIADTALTLHGIGVRVIVVRHHESGFARRLADAFDGHVVNAGDGTHAHPTQALLDLMTLRQEFGRFAGLRVAIVGDILHSRVARSNIVGMTMLGIDVTLVGPATLLPDAFASHGVRIERDLDALLPSLDAVMMLRIQRERISGGLLPSLDDYTQRYQLNRARLRSLRNDAVILHPGPYNRGVELTDDVLDDPRSRYVAQVHNGVFVRMAVLDLLVNGAAVAA</sequence>
<feature type="binding site" evidence="7">
    <location>
        <position position="102"/>
    </location>
    <ligand>
        <name>carbamoyl phosphate</name>
        <dbReference type="ChEBI" id="CHEBI:58228"/>
    </ligand>
</feature>
<feature type="binding site" evidence="7">
    <location>
        <position position="163"/>
    </location>
    <ligand>
        <name>L-aspartate</name>
        <dbReference type="ChEBI" id="CHEBI:29991"/>
    </ligand>
</feature>
<evidence type="ECO:0000256" key="4">
    <source>
        <dbReference type="ARBA" id="ARBA00022975"/>
    </source>
</evidence>
<comment type="function">
    <text evidence="5 7">Catalyzes the condensation of carbamoyl phosphate and aspartate to form carbamoyl aspartate and inorganic phosphate, the committed step in the de novo pyrimidine nucleotide biosynthesis pathway.</text>
</comment>
<gene>
    <name evidence="7 10" type="primary">pyrB</name>
    <name evidence="10" type="ORF">WPS_18430</name>
</gene>
<proteinExistence type="inferred from homology"/>
<comment type="catalytic activity">
    <reaction evidence="6 7">
        <text>carbamoyl phosphate + L-aspartate = N-carbamoyl-L-aspartate + phosphate + H(+)</text>
        <dbReference type="Rhea" id="RHEA:20013"/>
        <dbReference type="ChEBI" id="CHEBI:15378"/>
        <dbReference type="ChEBI" id="CHEBI:29991"/>
        <dbReference type="ChEBI" id="CHEBI:32814"/>
        <dbReference type="ChEBI" id="CHEBI:43474"/>
        <dbReference type="ChEBI" id="CHEBI:58228"/>
        <dbReference type="EC" id="2.1.3.2"/>
    </reaction>
</comment>
<evidence type="ECO:0000256" key="1">
    <source>
        <dbReference type="ARBA" id="ARBA00004852"/>
    </source>
</evidence>
<evidence type="ECO:0000256" key="2">
    <source>
        <dbReference type="ARBA" id="ARBA00008896"/>
    </source>
</evidence>
<evidence type="ECO:0000259" key="8">
    <source>
        <dbReference type="Pfam" id="PF00185"/>
    </source>
</evidence>
<name>A0AAN2CAD9_UNVUL</name>
<dbReference type="InterPro" id="IPR006132">
    <property type="entry name" value="Asp/Orn_carbamoyltranf_P-bd"/>
</dbReference>
<dbReference type="EMBL" id="AP025523">
    <property type="protein sequence ID" value="BDE06567.1"/>
    <property type="molecule type" value="Genomic_DNA"/>
</dbReference>
<dbReference type="AlphaFoldDB" id="A0AAN2CAD9"/>
<feature type="binding site" evidence="7">
    <location>
        <position position="259"/>
    </location>
    <ligand>
        <name>carbamoyl phosphate</name>
        <dbReference type="ChEBI" id="CHEBI:58228"/>
    </ligand>
</feature>
<keyword evidence="3 7" id="KW-0808">Transferase</keyword>
<evidence type="ECO:0000256" key="3">
    <source>
        <dbReference type="ARBA" id="ARBA00022679"/>
    </source>
</evidence>
<comment type="similarity">
    <text evidence="2 7">Belongs to the aspartate/ornithine carbamoyltransferase superfamily. ATCase family.</text>
</comment>
<feature type="binding site" evidence="7">
    <location>
        <position position="130"/>
    </location>
    <ligand>
        <name>carbamoyl phosphate</name>
        <dbReference type="ChEBI" id="CHEBI:58228"/>
    </ligand>
</feature>
<dbReference type="KEGG" id="vab:WPS_18430"/>
<dbReference type="NCBIfam" id="TIGR00670">
    <property type="entry name" value="asp_carb_tr"/>
    <property type="match status" value="1"/>
</dbReference>
<feature type="binding site" evidence="7">
    <location>
        <position position="258"/>
    </location>
    <ligand>
        <name>carbamoyl phosphate</name>
        <dbReference type="ChEBI" id="CHEBI:58228"/>
    </ligand>
</feature>
<dbReference type="GO" id="GO:0044205">
    <property type="term" value="P:'de novo' UMP biosynthetic process"/>
    <property type="evidence" value="ECO:0007669"/>
    <property type="project" value="UniProtKB-UniRule"/>
</dbReference>
<dbReference type="InterPro" id="IPR036901">
    <property type="entry name" value="Asp/Orn_carbamoylTrfase_sf"/>
</dbReference>
<accession>A0AAN2CAD9</accession>
<evidence type="ECO:0000313" key="11">
    <source>
        <dbReference type="Proteomes" id="UP001317532"/>
    </source>
</evidence>
<dbReference type="Gene3D" id="3.40.50.1370">
    <property type="entry name" value="Aspartate/ornithine carbamoyltransferase"/>
    <property type="match status" value="2"/>
</dbReference>
<dbReference type="HAMAP" id="MF_00001">
    <property type="entry name" value="Asp_carb_tr"/>
    <property type="match status" value="1"/>
</dbReference>
<dbReference type="GO" id="GO:0016597">
    <property type="term" value="F:amino acid binding"/>
    <property type="evidence" value="ECO:0007669"/>
    <property type="project" value="InterPro"/>
</dbReference>
<dbReference type="RefSeq" id="WP_317994226.1">
    <property type="nucleotide sequence ID" value="NZ_AP025523.1"/>
</dbReference>
<evidence type="ECO:0000259" key="9">
    <source>
        <dbReference type="Pfam" id="PF02729"/>
    </source>
</evidence>